<dbReference type="Proteomes" id="UP000054279">
    <property type="component" value="Unassembled WGS sequence"/>
</dbReference>
<dbReference type="AlphaFoldDB" id="A0A0C9UYN0"/>
<sequence>MIGGNNALRLPLFRALIPAGALDRETYVVVDEKGKIVSYVLWFAPGRSLFQTYAFHYLS</sequence>
<keyword evidence="2" id="KW-1185">Reference proteome</keyword>
<accession>A0A0C9UYN0</accession>
<proteinExistence type="predicted"/>
<reference evidence="1 2" key="1">
    <citation type="submission" date="2014-06" db="EMBL/GenBank/DDBJ databases">
        <title>Evolutionary Origins and Diversification of the Mycorrhizal Mutualists.</title>
        <authorList>
            <consortium name="DOE Joint Genome Institute"/>
            <consortium name="Mycorrhizal Genomics Consortium"/>
            <person name="Kohler A."/>
            <person name="Kuo A."/>
            <person name="Nagy L.G."/>
            <person name="Floudas D."/>
            <person name="Copeland A."/>
            <person name="Barry K.W."/>
            <person name="Cichocki N."/>
            <person name="Veneault-Fourrey C."/>
            <person name="LaButti K."/>
            <person name="Lindquist E.A."/>
            <person name="Lipzen A."/>
            <person name="Lundell T."/>
            <person name="Morin E."/>
            <person name="Murat C."/>
            <person name="Riley R."/>
            <person name="Ohm R."/>
            <person name="Sun H."/>
            <person name="Tunlid A."/>
            <person name="Henrissat B."/>
            <person name="Grigoriev I.V."/>
            <person name="Hibbett D.S."/>
            <person name="Martin F."/>
        </authorList>
    </citation>
    <scope>NUCLEOTIDE SEQUENCE [LARGE SCALE GENOMIC DNA]</scope>
    <source>
        <strain evidence="1 2">SS14</strain>
    </source>
</reference>
<organism evidence="1 2">
    <name type="scientific">Sphaerobolus stellatus (strain SS14)</name>
    <dbReference type="NCBI Taxonomy" id="990650"/>
    <lineage>
        <taxon>Eukaryota</taxon>
        <taxon>Fungi</taxon>
        <taxon>Dikarya</taxon>
        <taxon>Basidiomycota</taxon>
        <taxon>Agaricomycotina</taxon>
        <taxon>Agaricomycetes</taxon>
        <taxon>Phallomycetidae</taxon>
        <taxon>Geastrales</taxon>
        <taxon>Sphaerobolaceae</taxon>
        <taxon>Sphaerobolus</taxon>
    </lineage>
</organism>
<dbReference type="EMBL" id="KN837260">
    <property type="protein sequence ID" value="KIJ30506.1"/>
    <property type="molecule type" value="Genomic_DNA"/>
</dbReference>
<evidence type="ECO:0000313" key="2">
    <source>
        <dbReference type="Proteomes" id="UP000054279"/>
    </source>
</evidence>
<evidence type="ECO:0000313" key="1">
    <source>
        <dbReference type="EMBL" id="KIJ30506.1"/>
    </source>
</evidence>
<dbReference type="HOGENOM" id="CLU_2962393_0_0_1"/>
<protein>
    <submittedName>
        <fullName evidence="1">Uncharacterized protein</fullName>
    </submittedName>
</protein>
<gene>
    <name evidence="1" type="ORF">M422DRAFT_187010</name>
</gene>
<name>A0A0C9UYN0_SPHS4</name>
<dbReference type="OrthoDB" id="61113at2759"/>